<dbReference type="PANTHER" id="PTHR19328:SF75">
    <property type="entry name" value="ALDOSE SUGAR DEHYDROGENASE YLII"/>
    <property type="match status" value="1"/>
</dbReference>
<dbReference type="Proteomes" id="UP000236449">
    <property type="component" value="Unassembled WGS sequence"/>
</dbReference>
<feature type="signal peptide" evidence="1">
    <location>
        <begin position="1"/>
        <end position="19"/>
    </location>
</feature>
<evidence type="ECO:0000313" key="3">
    <source>
        <dbReference type="EMBL" id="PNI01748.1"/>
    </source>
</evidence>
<accession>A0A2J8H3N7</accession>
<dbReference type="OrthoDB" id="9770043at2"/>
<dbReference type="SUPFAM" id="SSF50952">
    <property type="entry name" value="Soluble quinoprotein glucose dehydrogenase"/>
    <property type="match status" value="1"/>
</dbReference>
<feature type="chain" id="PRO_5014397939" evidence="1">
    <location>
        <begin position="20"/>
        <end position="358"/>
    </location>
</feature>
<dbReference type="InterPro" id="IPR012938">
    <property type="entry name" value="Glc/Sorbosone_DH"/>
</dbReference>
<name>A0A2J8H3N7_VIBDI</name>
<evidence type="ECO:0000256" key="1">
    <source>
        <dbReference type="SAM" id="SignalP"/>
    </source>
</evidence>
<comment type="caution">
    <text evidence="3">The sequence shown here is derived from an EMBL/GenBank/DDBJ whole genome shotgun (WGS) entry which is preliminary data.</text>
</comment>
<dbReference type="PANTHER" id="PTHR19328">
    <property type="entry name" value="HEDGEHOG-INTERACTING PROTEIN"/>
    <property type="match status" value="1"/>
</dbReference>
<reference evidence="3 4" key="1">
    <citation type="submission" date="2018-01" db="EMBL/GenBank/DDBJ databases">
        <title>Draft genome sequences of six Vibrio diazotrophicus strains isolated from deep-sea sediments of the Baltic Sea.</title>
        <authorList>
            <person name="Castillo D."/>
            <person name="Vandieken V."/>
            <person name="Chiang O."/>
            <person name="Middelboe M."/>
        </authorList>
    </citation>
    <scope>NUCLEOTIDE SEQUENCE [LARGE SCALE GENOMIC DNA]</scope>
    <source>
        <strain evidence="3 4">60.27F</strain>
    </source>
</reference>
<dbReference type="InterPro" id="IPR011041">
    <property type="entry name" value="Quinoprot_gluc/sorb_DH_b-prop"/>
</dbReference>
<organism evidence="3 4">
    <name type="scientific">Vibrio diazotrophicus</name>
    <dbReference type="NCBI Taxonomy" id="685"/>
    <lineage>
        <taxon>Bacteria</taxon>
        <taxon>Pseudomonadati</taxon>
        <taxon>Pseudomonadota</taxon>
        <taxon>Gammaproteobacteria</taxon>
        <taxon>Vibrionales</taxon>
        <taxon>Vibrionaceae</taxon>
        <taxon>Vibrio</taxon>
    </lineage>
</organism>
<keyword evidence="1" id="KW-0732">Signal</keyword>
<dbReference type="EMBL" id="POSK01000019">
    <property type="protein sequence ID" value="PNI01748.1"/>
    <property type="molecule type" value="Genomic_DNA"/>
</dbReference>
<feature type="domain" description="Glucose/Sorbosone dehydrogenase" evidence="2">
    <location>
        <begin position="32"/>
        <end position="353"/>
    </location>
</feature>
<proteinExistence type="predicted"/>
<evidence type="ECO:0000313" key="4">
    <source>
        <dbReference type="Proteomes" id="UP000236449"/>
    </source>
</evidence>
<dbReference type="Gene3D" id="2.120.10.30">
    <property type="entry name" value="TolB, C-terminal domain"/>
    <property type="match status" value="1"/>
</dbReference>
<protein>
    <submittedName>
        <fullName evidence="3">Dehydrogenase</fullName>
    </submittedName>
</protein>
<sequence>MKKRFWFLLFCVISIPAQAQYRAEKVMESLLVPWSISFLNESQAFVTERNGKILLVDLNKGTKTELLQIEDVAAQGQGGLLDIALSPYDPQTFYFTYSKRTNTGADTTLAIAKFNGDNVTQWNDLLVTTSNSDTSRHFGSRISFIDKHLFFTVGDRGKRPNGQDLSTHAGSILRLNLDGTVPQDNPFVGVKNARPEIWSYGHRNPQGLFFDPQTQHLWEIEHGPRGGDEINLIKKGANYGWAKTSYGKEYWGPLDVGESKEAEGIESPAKVYIPSIAPSGLLLYRGNRYPKLNGKLLTGALKLTHINVITMDENQSAIKEERLLEDLQERIRDIKLSPDGWIYFTTDSGNIYRLKPDS</sequence>
<dbReference type="RefSeq" id="WP_102964664.1">
    <property type="nucleotide sequence ID" value="NZ_POSK01000019.1"/>
</dbReference>
<dbReference type="AlphaFoldDB" id="A0A2J8H3N7"/>
<dbReference type="InterPro" id="IPR011042">
    <property type="entry name" value="6-blade_b-propeller_TolB-like"/>
</dbReference>
<evidence type="ECO:0000259" key="2">
    <source>
        <dbReference type="Pfam" id="PF07995"/>
    </source>
</evidence>
<dbReference type="Pfam" id="PF07995">
    <property type="entry name" value="GSDH"/>
    <property type="match status" value="1"/>
</dbReference>
<gene>
    <name evidence="3" type="ORF">C1N32_19710</name>
</gene>